<reference evidence="2" key="1">
    <citation type="journal article" date="2019" name="Int. J. Syst. Evol. Microbiol.">
        <title>The Global Catalogue of Microorganisms (GCM) 10K type strain sequencing project: providing services to taxonomists for standard genome sequencing and annotation.</title>
        <authorList>
            <consortium name="The Broad Institute Genomics Platform"/>
            <consortium name="The Broad Institute Genome Sequencing Center for Infectious Disease"/>
            <person name="Wu L."/>
            <person name="Ma J."/>
        </authorList>
    </citation>
    <scope>NUCLEOTIDE SEQUENCE [LARGE SCALE GENOMIC DNA]</scope>
    <source>
        <strain evidence="2">JCM 31696</strain>
    </source>
</reference>
<name>A0ABW3CBV9_9ACTN</name>
<keyword evidence="2" id="KW-1185">Reference proteome</keyword>
<evidence type="ECO:0008006" key="3">
    <source>
        <dbReference type="Google" id="ProtNLM"/>
    </source>
</evidence>
<accession>A0ABW3CBV9</accession>
<comment type="caution">
    <text evidence="1">The sequence shown here is derived from an EMBL/GenBank/DDBJ whole genome shotgun (WGS) entry which is preliminary data.</text>
</comment>
<sequence length="30" mass="3033">MDPDGRLVVTGAEGEGGRRAVGAGDVVHVR</sequence>
<dbReference type="EMBL" id="JBHTIR010000967">
    <property type="protein sequence ID" value="MFD0851995.1"/>
    <property type="molecule type" value="Genomic_DNA"/>
</dbReference>
<dbReference type="Proteomes" id="UP001597083">
    <property type="component" value="Unassembled WGS sequence"/>
</dbReference>
<evidence type="ECO:0000313" key="2">
    <source>
        <dbReference type="Proteomes" id="UP001597083"/>
    </source>
</evidence>
<protein>
    <recommendedName>
        <fullName evidence="3">Biotin protein ligase C-terminal domain-containing protein</fullName>
    </recommendedName>
</protein>
<evidence type="ECO:0000313" key="1">
    <source>
        <dbReference type="EMBL" id="MFD0851995.1"/>
    </source>
</evidence>
<organism evidence="1 2">
    <name type="scientific">Actinomadura adrarensis</name>
    <dbReference type="NCBI Taxonomy" id="1819600"/>
    <lineage>
        <taxon>Bacteria</taxon>
        <taxon>Bacillati</taxon>
        <taxon>Actinomycetota</taxon>
        <taxon>Actinomycetes</taxon>
        <taxon>Streptosporangiales</taxon>
        <taxon>Thermomonosporaceae</taxon>
        <taxon>Actinomadura</taxon>
    </lineage>
</organism>
<gene>
    <name evidence="1" type="ORF">ACFQ07_07165</name>
</gene>
<dbReference type="Gene3D" id="2.30.30.100">
    <property type="match status" value="1"/>
</dbReference>
<proteinExistence type="predicted"/>